<dbReference type="InterPro" id="IPR023574">
    <property type="entry name" value="Ribosomal_uL4_dom_sf"/>
</dbReference>
<dbReference type="GO" id="GO:0003735">
    <property type="term" value="F:structural constituent of ribosome"/>
    <property type="evidence" value="ECO:0007669"/>
    <property type="project" value="InterPro"/>
</dbReference>
<sequence>MATRRVHSFTKTLGALRSTIAGPRDPLIQCLAPRLSRSMATETTLPRDANRSRDLIKQNAASPATPAVSELIPTTVQTTIYHFPSMEPLRFESYSAKHLHMPLRRDLLHRAVVFEGDFTRQGTASTKTRWEIHGSHRKIRPQKGTGKSRLGTRQSPMLKGGSKVFGPRPRDFATALPRKIYDIAWRTALSYRYRKGELVVCENGAEIEKGTGGYIKTILEHHGWGKGNGRTLFVTAAYRRHLDQALKEDSEYGKVLTMDDVDVKDLLEGTDRVVIEKKALDEVLAMHQSDLVGKMRS</sequence>
<dbReference type="InterPro" id="IPR002136">
    <property type="entry name" value="Ribosomal_uL4"/>
</dbReference>
<evidence type="ECO:0000313" key="7">
    <source>
        <dbReference type="Proteomes" id="UP000887226"/>
    </source>
</evidence>
<proteinExistence type="inferred from homology"/>
<keyword evidence="3" id="KW-0687">Ribonucleoprotein</keyword>
<name>A0A9P7ZBH2_9HELO</name>
<evidence type="ECO:0000313" key="6">
    <source>
        <dbReference type="EMBL" id="KAG9248905.1"/>
    </source>
</evidence>
<dbReference type="PANTHER" id="PTHR10746">
    <property type="entry name" value="50S RIBOSOMAL PROTEIN L4"/>
    <property type="match status" value="1"/>
</dbReference>
<dbReference type="Gene3D" id="3.40.1370.10">
    <property type="match status" value="1"/>
</dbReference>
<accession>A0A9P7ZBH2</accession>
<gene>
    <name evidence="6" type="ORF">BJ878DRAFT_485933</name>
</gene>
<dbReference type="GO" id="GO:1990904">
    <property type="term" value="C:ribonucleoprotein complex"/>
    <property type="evidence" value="ECO:0007669"/>
    <property type="project" value="UniProtKB-KW"/>
</dbReference>
<evidence type="ECO:0000256" key="1">
    <source>
        <dbReference type="ARBA" id="ARBA00010528"/>
    </source>
</evidence>
<comment type="similarity">
    <text evidence="1">Belongs to the universal ribosomal protein uL4 family.</text>
</comment>
<dbReference type="EMBL" id="MU253741">
    <property type="protein sequence ID" value="KAG9248905.1"/>
    <property type="molecule type" value="Genomic_DNA"/>
</dbReference>
<dbReference type="InterPro" id="IPR013005">
    <property type="entry name" value="Ribosomal_uL4-like"/>
</dbReference>
<evidence type="ECO:0000256" key="4">
    <source>
        <dbReference type="ARBA" id="ARBA00040565"/>
    </source>
</evidence>
<comment type="caution">
    <text evidence="6">The sequence shown here is derived from an EMBL/GenBank/DDBJ whole genome shotgun (WGS) entry which is preliminary data.</text>
</comment>
<dbReference type="GO" id="GO:0006412">
    <property type="term" value="P:translation"/>
    <property type="evidence" value="ECO:0007669"/>
    <property type="project" value="InterPro"/>
</dbReference>
<reference evidence="6" key="1">
    <citation type="journal article" date="2021" name="IMA Fungus">
        <title>Genomic characterization of three marine fungi, including Emericellopsis atlantica sp. nov. with signatures of a generalist lifestyle and marine biomass degradation.</title>
        <authorList>
            <person name="Hagestad O.C."/>
            <person name="Hou L."/>
            <person name="Andersen J.H."/>
            <person name="Hansen E.H."/>
            <person name="Altermark B."/>
            <person name="Li C."/>
            <person name="Kuhnert E."/>
            <person name="Cox R.J."/>
            <person name="Crous P.W."/>
            <person name="Spatafora J.W."/>
            <person name="Lail K."/>
            <person name="Amirebrahimi M."/>
            <person name="Lipzen A."/>
            <person name="Pangilinan J."/>
            <person name="Andreopoulos W."/>
            <person name="Hayes R.D."/>
            <person name="Ng V."/>
            <person name="Grigoriev I.V."/>
            <person name="Jackson S.A."/>
            <person name="Sutton T.D.S."/>
            <person name="Dobson A.D.W."/>
            <person name="Rama T."/>
        </authorList>
    </citation>
    <scope>NUCLEOTIDE SEQUENCE</scope>
    <source>
        <strain evidence="6">TRa3180A</strain>
    </source>
</reference>
<organism evidence="6 7">
    <name type="scientific">Calycina marina</name>
    <dbReference type="NCBI Taxonomy" id="1763456"/>
    <lineage>
        <taxon>Eukaryota</taxon>
        <taxon>Fungi</taxon>
        <taxon>Dikarya</taxon>
        <taxon>Ascomycota</taxon>
        <taxon>Pezizomycotina</taxon>
        <taxon>Leotiomycetes</taxon>
        <taxon>Helotiales</taxon>
        <taxon>Pezizellaceae</taxon>
        <taxon>Calycina</taxon>
    </lineage>
</organism>
<keyword evidence="7" id="KW-1185">Reference proteome</keyword>
<dbReference type="PANTHER" id="PTHR10746:SF6">
    <property type="entry name" value="LARGE RIBOSOMAL SUBUNIT PROTEIN UL4M"/>
    <property type="match status" value="1"/>
</dbReference>
<dbReference type="Pfam" id="PF00573">
    <property type="entry name" value="Ribosomal_L4"/>
    <property type="match status" value="1"/>
</dbReference>
<keyword evidence="2 6" id="KW-0689">Ribosomal protein</keyword>
<dbReference type="Proteomes" id="UP000887226">
    <property type="component" value="Unassembled WGS sequence"/>
</dbReference>
<evidence type="ECO:0000256" key="5">
    <source>
        <dbReference type="SAM" id="MobiDB-lite"/>
    </source>
</evidence>
<evidence type="ECO:0000256" key="3">
    <source>
        <dbReference type="ARBA" id="ARBA00023274"/>
    </source>
</evidence>
<dbReference type="AlphaFoldDB" id="A0A9P7ZBH2"/>
<dbReference type="GO" id="GO:0005840">
    <property type="term" value="C:ribosome"/>
    <property type="evidence" value="ECO:0007669"/>
    <property type="project" value="UniProtKB-KW"/>
</dbReference>
<protein>
    <recommendedName>
        <fullName evidence="4">Large ribosomal subunit protein uL4m</fullName>
    </recommendedName>
</protein>
<evidence type="ECO:0000256" key="2">
    <source>
        <dbReference type="ARBA" id="ARBA00022980"/>
    </source>
</evidence>
<dbReference type="OrthoDB" id="275876at2759"/>
<dbReference type="FunFam" id="3.40.1370.10:FF:000016">
    <property type="entry name" value="60S ribosomal protein L4, mitochondrial"/>
    <property type="match status" value="1"/>
</dbReference>
<feature type="region of interest" description="Disordered" evidence="5">
    <location>
        <begin position="131"/>
        <end position="164"/>
    </location>
</feature>
<dbReference type="SUPFAM" id="SSF52166">
    <property type="entry name" value="Ribosomal protein L4"/>
    <property type="match status" value="1"/>
</dbReference>